<evidence type="ECO:0000256" key="1">
    <source>
        <dbReference type="ARBA" id="ARBA00001947"/>
    </source>
</evidence>
<evidence type="ECO:0000256" key="5">
    <source>
        <dbReference type="SAM" id="MobiDB-lite"/>
    </source>
</evidence>
<evidence type="ECO:0000313" key="7">
    <source>
        <dbReference type="EMBL" id="RMZ72168.1"/>
    </source>
</evidence>
<proteinExistence type="inferred from homology"/>
<evidence type="ECO:0000256" key="3">
    <source>
        <dbReference type="ARBA" id="ARBA00022723"/>
    </source>
</evidence>
<evidence type="ECO:0000256" key="2">
    <source>
        <dbReference type="ARBA" id="ARBA00008429"/>
    </source>
</evidence>
<dbReference type="Gene3D" id="2.40.30.130">
    <property type="match status" value="1"/>
</dbReference>
<sequence>MGATTAPAIVGALQCQKNSYLESLETEVVSCEEFVQPKSGQQAGKQKSKKSTDPTKGIENGDAAGSKIYFIELADSVLFPEGGGQHTDHGVLTTLEHDQNKEEIPIRSVQRHGLRCIHISHTPLSPGTPVRQTVDFARRWDLMQQHTGQHLLSAIMDGMDLPTLGWSMGQPGEMNYVELPRKPSNEEIQKIQKDCNAKIRESMPITVETPEGKGSDSLPDDYDKEKGVVRFIKIGEMDYNACCGTHLQNSAHIGVILLHHTQSVRGTNCRLFFTAGDRAIKMATEAIDGLRTIAISLSSGSVPADVVAGVQRMSDQVSESRKKEKKLLAEIAAFEGERIKTQLQGREVAFSYRATDGLDFINMVFFEVKDAVKERDGVVVLCSGEVKAPGSILVFGKPELVEKMAAKVKEYVTTAKGGGKGEKWQGKVTEWRKGEMEALRDAVSKY</sequence>
<feature type="domain" description="Threonyl/alanyl tRNA synthetase SAD" evidence="6">
    <location>
        <begin position="229"/>
        <end position="272"/>
    </location>
</feature>
<comment type="similarity">
    <text evidence="2">Belongs to the class-II aminoacyl-tRNA synthetase family. Alax-L subfamily.</text>
</comment>
<dbReference type="EMBL" id="KE747829">
    <property type="protein sequence ID" value="RMZ72168.1"/>
    <property type="molecule type" value="Genomic_DNA"/>
</dbReference>
<organism evidence="7 8">
    <name type="scientific">Pyrenophora seminiperda CCB06</name>
    <dbReference type="NCBI Taxonomy" id="1302712"/>
    <lineage>
        <taxon>Eukaryota</taxon>
        <taxon>Fungi</taxon>
        <taxon>Dikarya</taxon>
        <taxon>Ascomycota</taxon>
        <taxon>Pezizomycotina</taxon>
        <taxon>Dothideomycetes</taxon>
        <taxon>Pleosporomycetidae</taxon>
        <taxon>Pleosporales</taxon>
        <taxon>Pleosporineae</taxon>
        <taxon>Pleosporaceae</taxon>
        <taxon>Pyrenophora</taxon>
    </lineage>
</organism>
<keyword evidence="7" id="KW-0436">Ligase</keyword>
<dbReference type="OrthoDB" id="288942at2759"/>
<dbReference type="InterPro" id="IPR009000">
    <property type="entry name" value="Transl_B-barrel_sf"/>
</dbReference>
<reference evidence="7 8" key="1">
    <citation type="journal article" date="2014" name="PLoS ONE">
        <title>De novo Genome Assembly of the Fungal Plant Pathogen Pyrenophora semeniperda.</title>
        <authorList>
            <person name="Soliai M.M."/>
            <person name="Meyer S.E."/>
            <person name="Udall J.A."/>
            <person name="Elzinga D.E."/>
            <person name="Hermansen R.A."/>
            <person name="Bodily P.M."/>
            <person name="Hart A.A."/>
            <person name="Coleman C.E."/>
        </authorList>
    </citation>
    <scope>NUCLEOTIDE SEQUENCE [LARGE SCALE GENOMIC DNA]</scope>
    <source>
        <strain evidence="7 8">CCB06</strain>
        <tissue evidence="7">Mycelium</tissue>
    </source>
</reference>
<dbReference type="Pfam" id="PF07973">
    <property type="entry name" value="tRNA_SAD"/>
    <property type="match status" value="1"/>
</dbReference>
<dbReference type="GO" id="GO:0005524">
    <property type="term" value="F:ATP binding"/>
    <property type="evidence" value="ECO:0007669"/>
    <property type="project" value="InterPro"/>
</dbReference>
<keyword evidence="8" id="KW-1185">Reference proteome</keyword>
<dbReference type="GO" id="GO:0046872">
    <property type="term" value="F:metal ion binding"/>
    <property type="evidence" value="ECO:0007669"/>
    <property type="project" value="UniProtKB-KW"/>
</dbReference>
<dbReference type="InterPro" id="IPR051335">
    <property type="entry name" value="Alanyl-tRNA_Editing_Enzymes"/>
</dbReference>
<dbReference type="SUPFAM" id="SSF50447">
    <property type="entry name" value="Translation proteins"/>
    <property type="match status" value="1"/>
</dbReference>
<dbReference type="SUPFAM" id="SSF55186">
    <property type="entry name" value="ThrRS/AlaRS common domain"/>
    <property type="match status" value="1"/>
</dbReference>
<evidence type="ECO:0000256" key="4">
    <source>
        <dbReference type="ARBA" id="ARBA00022833"/>
    </source>
</evidence>
<dbReference type="Gene3D" id="3.30.980.10">
    <property type="entry name" value="Threonyl-trna Synthetase, Chain A, domain 2"/>
    <property type="match status" value="1"/>
</dbReference>
<accession>A0A3M7MCK4</accession>
<dbReference type="InterPro" id="IPR012947">
    <property type="entry name" value="tRNA_SAD"/>
</dbReference>
<dbReference type="GO" id="GO:0002196">
    <property type="term" value="F:Ser-tRNA(Ala) deacylase activity"/>
    <property type="evidence" value="ECO:0007669"/>
    <property type="project" value="TreeGrafter"/>
</dbReference>
<dbReference type="GO" id="GO:0043039">
    <property type="term" value="P:tRNA aminoacylation"/>
    <property type="evidence" value="ECO:0007669"/>
    <property type="project" value="InterPro"/>
</dbReference>
<keyword evidence="3" id="KW-0479">Metal-binding</keyword>
<keyword evidence="4" id="KW-0862">Zinc</keyword>
<name>A0A3M7MCK4_9PLEO</name>
<dbReference type="PANTHER" id="PTHR43462:SF1">
    <property type="entry name" value="ALANYL-TRNA EDITING PROTEIN AARSD1"/>
    <property type="match status" value="1"/>
</dbReference>
<dbReference type="GO" id="GO:0004812">
    <property type="term" value="F:aminoacyl-tRNA ligase activity"/>
    <property type="evidence" value="ECO:0007669"/>
    <property type="project" value="UniProtKB-KW"/>
</dbReference>
<dbReference type="AlphaFoldDB" id="A0A3M7MCK4"/>
<evidence type="ECO:0000259" key="6">
    <source>
        <dbReference type="SMART" id="SM00863"/>
    </source>
</evidence>
<keyword evidence="7" id="KW-0030">Aminoacyl-tRNA synthetase</keyword>
<feature type="region of interest" description="Disordered" evidence="5">
    <location>
        <begin position="36"/>
        <end position="60"/>
    </location>
</feature>
<dbReference type="InterPro" id="IPR018163">
    <property type="entry name" value="Thr/Ala-tRNA-synth_IIc_edit"/>
</dbReference>
<protein>
    <submittedName>
        <fullName evidence="7">Threonyl and alanyl trna synthetase second additional domain-containing</fullName>
    </submittedName>
</protein>
<gene>
    <name evidence="7" type="ORF">GMOD_00007170</name>
</gene>
<evidence type="ECO:0000313" key="8">
    <source>
        <dbReference type="Proteomes" id="UP000265663"/>
    </source>
</evidence>
<dbReference type="PANTHER" id="PTHR43462">
    <property type="entry name" value="ALANYL-TRNA EDITING PROTEIN"/>
    <property type="match status" value="1"/>
</dbReference>
<dbReference type="Proteomes" id="UP000265663">
    <property type="component" value="Unassembled WGS sequence"/>
</dbReference>
<dbReference type="SMART" id="SM00863">
    <property type="entry name" value="tRNA_SAD"/>
    <property type="match status" value="1"/>
</dbReference>
<comment type="cofactor">
    <cofactor evidence="1">
        <name>Zn(2+)</name>
        <dbReference type="ChEBI" id="CHEBI:29105"/>
    </cofactor>
</comment>